<evidence type="ECO:0000256" key="2">
    <source>
        <dbReference type="ARBA" id="ARBA00022723"/>
    </source>
</evidence>
<dbReference type="PANTHER" id="PTHR35008:SF9">
    <property type="entry name" value="CYTOCHROME C DOMAIN-CONTAINING PROTEIN"/>
    <property type="match status" value="1"/>
</dbReference>
<dbReference type="GO" id="GO:0046872">
    <property type="term" value="F:metal ion binding"/>
    <property type="evidence" value="ECO:0007669"/>
    <property type="project" value="UniProtKB-KW"/>
</dbReference>
<dbReference type="KEGG" id="daer:H9K75_02665"/>
<keyword evidence="2 4" id="KW-0479">Metal-binding</keyword>
<feature type="domain" description="Cytochrome c" evidence="6">
    <location>
        <begin position="195"/>
        <end position="280"/>
    </location>
</feature>
<dbReference type="AlphaFoldDB" id="A0A7H0GQ05"/>
<dbReference type="Pfam" id="PF13442">
    <property type="entry name" value="Cytochrome_CBB3"/>
    <property type="match status" value="1"/>
</dbReference>
<evidence type="ECO:0000256" key="4">
    <source>
        <dbReference type="PROSITE-ProRule" id="PRU00433"/>
    </source>
</evidence>
<evidence type="ECO:0000313" key="8">
    <source>
        <dbReference type="Proteomes" id="UP000516028"/>
    </source>
</evidence>
<dbReference type="PROSITE" id="PS51007">
    <property type="entry name" value="CYTC"/>
    <property type="match status" value="2"/>
</dbReference>
<dbReference type="Proteomes" id="UP000516028">
    <property type="component" value="Chromosome"/>
</dbReference>
<dbReference type="Pfam" id="PF21342">
    <property type="entry name" value="SoxA-TsdA_cyt-c"/>
    <property type="match status" value="1"/>
</dbReference>
<feature type="region of interest" description="Disordered" evidence="5">
    <location>
        <begin position="1"/>
        <end position="73"/>
    </location>
</feature>
<proteinExistence type="predicted"/>
<keyword evidence="3 4" id="KW-0408">Iron</keyword>
<keyword evidence="1 4" id="KW-0349">Heme</keyword>
<dbReference type="InterPro" id="IPR036909">
    <property type="entry name" value="Cyt_c-like_dom_sf"/>
</dbReference>
<dbReference type="Gene3D" id="1.10.760.10">
    <property type="entry name" value="Cytochrome c-like domain"/>
    <property type="match status" value="2"/>
</dbReference>
<evidence type="ECO:0000313" key="7">
    <source>
        <dbReference type="EMBL" id="QNP50371.1"/>
    </source>
</evidence>
<dbReference type="InterPro" id="IPR009056">
    <property type="entry name" value="Cyt_c-like_dom"/>
</dbReference>
<dbReference type="PANTHER" id="PTHR35008">
    <property type="entry name" value="BLL4482 PROTEIN-RELATED"/>
    <property type="match status" value="1"/>
</dbReference>
<accession>A0A7H0GQ05</accession>
<dbReference type="GO" id="GO:0009055">
    <property type="term" value="F:electron transfer activity"/>
    <property type="evidence" value="ECO:0007669"/>
    <property type="project" value="InterPro"/>
</dbReference>
<evidence type="ECO:0000256" key="3">
    <source>
        <dbReference type="ARBA" id="ARBA00023004"/>
    </source>
</evidence>
<protein>
    <submittedName>
        <fullName evidence="7">C-type cytochrome</fullName>
    </submittedName>
</protein>
<sequence length="324" mass="34072">MKQIEPALYPPVATAGGSAVTAPAPTPASPAASSAPTASAPAPAAPSASSPAASAATAFKPPPENKIPEGPMGDVIRKGEQIFLHTGANAKQFVGNSLNCVNCHLDAGRQPDSAPLWGAYTQYPAYRNKTKSVDTFSERLRGCFMYSMNGKAPEHGDDVLVALEAYAYWLAKGAPVGEKTSGAGYPKLEKAAQKPDFDRGHKVFEAKCALCHGADGQGQKSGDAQVFPPLWGPKSYNWGAGMTDIDKAAGFIKANMPLGLGNSLSDQEAWDVAAYIDSQDRPQDPRFTGNVADTRKKFHDSEFSMYGIEVKGRLLGQGPGSAAR</sequence>
<dbReference type="GO" id="GO:0020037">
    <property type="term" value="F:heme binding"/>
    <property type="evidence" value="ECO:0007669"/>
    <property type="project" value="InterPro"/>
</dbReference>
<dbReference type="SUPFAM" id="SSF46626">
    <property type="entry name" value="Cytochrome c"/>
    <property type="match status" value="2"/>
</dbReference>
<reference evidence="7 8" key="1">
    <citation type="submission" date="2020-08" db="EMBL/GenBank/DDBJ databases">
        <title>Genome sequence of Diaphorobacter aerolatus KACC 16536T.</title>
        <authorList>
            <person name="Hyun D.-W."/>
            <person name="Bae J.-W."/>
        </authorList>
    </citation>
    <scope>NUCLEOTIDE SEQUENCE [LARGE SCALE GENOMIC DNA]</scope>
    <source>
        <strain evidence="7 8">KACC 16536</strain>
    </source>
</reference>
<name>A0A7H0GQ05_9BURK</name>
<dbReference type="EMBL" id="CP060783">
    <property type="protein sequence ID" value="QNP50371.1"/>
    <property type="molecule type" value="Genomic_DNA"/>
</dbReference>
<evidence type="ECO:0000259" key="6">
    <source>
        <dbReference type="PROSITE" id="PS51007"/>
    </source>
</evidence>
<evidence type="ECO:0000256" key="5">
    <source>
        <dbReference type="SAM" id="MobiDB-lite"/>
    </source>
</evidence>
<evidence type="ECO:0000256" key="1">
    <source>
        <dbReference type="ARBA" id="ARBA00022617"/>
    </source>
</evidence>
<gene>
    <name evidence="7" type="ORF">H9K75_02665</name>
</gene>
<organism evidence="7 8">
    <name type="scientific">Diaphorobacter aerolatus</name>
    <dbReference type="NCBI Taxonomy" id="1288495"/>
    <lineage>
        <taxon>Bacteria</taxon>
        <taxon>Pseudomonadati</taxon>
        <taxon>Pseudomonadota</taxon>
        <taxon>Betaproteobacteria</taxon>
        <taxon>Burkholderiales</taxon>
        <taxon>Comamonadaceae</taxon>
        <taxon>Diaphorobacter</taxon>
    </lineage>
</organism>
<feature type="domain" description="Cytochrome c" evidence="6">
    <location>
        <begin position="74"/>
        <end position="171"/>
    </location>
</feature>
<dbReference type="InterPro" id="IPR051459">
    <property type="entry name" value="Cytochrome_c-type_DH"/>
</dbReference>
<keyword evidence="8" id="KW-1185">Reference proteome</keyword>
<feature type="compositionally biased region" description="Low complexity" evidence="5">
    <location>
        <begin position="11"/>
        <end position="58"/>
    </location>
</feature>